<evidence type="ECO:0000313" key="1">
    <source>
        <dbReference type="EMBL" id="QZO00537.1"/>
    </source>
</evidence>
<dbReference type="KEGG" id="cmet:K6K41_02055"/>
<dbReference type="EMBL" id="CP081869">
    <property type="protein sequence ID" value="QZO00537.1"/>
    <property type="molecule type" value="Genomic_DNA"/>
</dbReference>
<dbReference type="AlphaFoldDB" id="A0A9E6RAE1"/>
<evidence type="ECO:0000313" key="2">
    <source>
        <dbReference type="Proteomes" id="UP000825701"/>
    </source>
</evidence>
<dbReference type="Proteomes" id="UP000825701">
    <property type="component" value="Chromosome"/>
</dbReference>
<gene>
    <name evidence="1" type="ORF">K6K41_02055</name>
</gene>
<protein>
    <submittedName>
        <fullName evidence="1">Uncharacterized protein</fullName>
    </submittedName>
</protein>
<proteinExistence type="predicted"/>
<keyword evidence="2" id="KW-1185">Reference proteome</keyword>
<reference evidence="1" key="1">
    <citation type="submission" date="2021-08" db="EMBL/GenBank/DDBJ databases">
        <authorList>
            <person name="Zhang H."/>
            <person name="Xu M."/>
            <person name="Yu Z."/>
            <person name="Yang L."/>
            <person name="Cai Y."/>
        </authorList>
    </citation>
    <scope>NUCLEOTIDE SEQUENCE</scope>
    <source>
        <strain evidence="1">CHL1</strain>
    </source>
</reference>
<organism evidence="1 2">
    <name type="scientific">Chenggangzhangella methanolivorans</name>
    <dbReference type="NCBI Taxonomy" id="1437009"/>
    <lineage>
        <taxon>Bacteria</taxon>
        <taxon>Pseudomonadati</taxon>
        <taxon>Pseudomonadota</taxon>
        <taxon>Alphaproteobacteria</taxon>
        <taxon>Hyphomicrobiales</taxon>
        <taxon>Methylopilaceae</taxon>
        <taxon>Chenggangzhangella</taxon>
    </lineage>
</organism>
<name>A0A9E6RAE1_9HYPH</name>
<accession>A0A9E6RAE1</accession>
<dbReference type="RefSeq" id="WP_261403741.1">
    <property type="nucleotide sequence ID" value="NZ_CP081869.1"/>
</dbReference>
<sequence length="169" mass="18059">MPFVREWLTLAPELADQDLRGLVYVSREQIPIVTAADRLSSEAVGLLEGLSKLTTSASAQLAERLRALPPHELSAIVERLIARARSVTTWGAPPILHAFLTIAKVDGAHRATIARFLKDVPAAQRSTPIVPLLGGEAWAADVLSAWAADKDTKEPVKKAIATASRKAGG</sequence>